<protein>
    <submittedName>
        <fullName evidence="1">Helix-turn-helix domain-containing protein</fullName>
    </submittedName>
</protein>
<dbReference type="Gene3D" id="1.10.10.60">
    <property type="entry name" value="Homeodomain-like"/>
    <property type="match status" value="1"/>
</dbReference>
<sequence>MTITKNHISSQNKLSVNQLNAIDLLIQGKTDQETADIVGVARETVTRWRNENPYFAAEMNRQRKQIWEGQHERLRGLVSKAVDTLEKAIDEGNVKAAIELLKVVDFYGNVKAPSGEEDPELILWQQARVWAEIEVAKKGPSNVLLDNYEFKQQDIVELTHKRMKKLRKIL</sequence>
<dbReference type="Proteomes" id="UP001056429">
    <property type="component" value="Unassembled WGS sequence"/>
</dbReference>
<keyword evidence="2" id="KW-1185">Reference proteome</keyword>
<dbReference type="AlphaFoldDB" id="A0A9J6P3R6"/>
<name>A0A9J6P3R6_9CLOT</name>
<gene>
    <name evidence="1" type="ORF">KDK92_16495</name>
</gene>
<evidence type="ECO:0000313" key="2">
    <source>
        <dbReference type="Proteomes" id="UP001056429"/>
    </source>
</evidence>
<comment type="caution">
    <text evidence="1">The sequence shown here is derived from an EMBL/GenBank/DDBJ whole genome shotgun (WGS) entry which is preliminary data.</text>
</comment>
<evidence type="ECO:0000313" key="1">
    <source>
        <dbReference type="EMBL" id="MCM1991335.1"/>
    </source>
</evidence>
<proteinExistence type="predicted"/>
<reference evidence="1" key="2">
    <citation type="submission" date="2021-04" db="EMBL/GenBank/DDBJ databases">
        <authorList>
            <person name="Dong X."/>
        </authorList>
    </citation>
    <scope>NUCLEOTIDE SEQUENCE</scope>
    <source>
        <strain evidence="1">ZWT</strain>
    </source>
</reference>
<organism evidence="1 2">
    <name type="scientific">Oceanirhabdus seepicola</name>
    <dbReference type="NCBI Taxonomy" id="2828781"/>
    <lineage>
        <taxon>Bacteria</taxon>
        <taxon>Bacillati</taxon>
        <taxon>Bacillota</taxon>
        <taxon>Clostridia</taxon>
        <taxon>Eubacteriales</taxon>
        <taxon>Clostridiaceae</taxon>
        <taxon>Oceanirhabdus</taxon>
    </lineage>
</organism>
<reference evidence="1" key="1">
    <citation type="journal article" date="2021" name="mSystems">
        <title>Bacteria and Archaea Synergistically Convert Glycine Betaine to Biogenic Methane in the Formosa Cold Seep of the South China Sea.</title>
        <authorList>
            <person name="Li L."/>
            <person name="Zhang W."/>
            <person name="Zhang S."/>
            <person name="Song L."/>
            <person name="Sun Q."/>
            <person name="Zhang H."/>
            <person name="Xiang H."/>
            <person name="Dong X."/>
        </authorList>
    </citation>
    <scope>NUCLEOTIDE SEQUENCE</scope>
    <source>
        <strain evidence="1">ZWT</strain>
    </source>
</reference>
<accession>A0A9J6P3R6</accession>
<dbReference type="RefSeq" id="WP_250860442.1">
    <property type="nucleotide sequence ID" value="NZ_JAGSOJ010000003.1"/>
</dbReference>
<dbReference type="EMBL" id="JAGSOJ010000003">
    <property type="protein sequence ID" value="MCM1991335.1"/>
    <property type="molecule type" value="Genomic_DNA"/>
</dbReference>